<gene>
    <name evidence="3" type="primary">istA</name>
    <name evidence="3" type="ORF">ACFO4L_06730</name>
</gene>
<evidence type="ECO:0000256" key="1">
    <source>
        <dbReference type="ARBA" id="ARBA00009277"/>
    </source>
</evidence>
<dbReference type="Proteomes" id="UP001595896">
    <property type="component" value="Unassembled WGS sequence"/>
</dbReference>
<reference evidence="4" key="1">
    <citation type="journal article" date="2019" name="Int. J. Syst. Evol. Microbiol.">
        <title>The Global Catalogue of Microorganisms (GCM) 10K type strain sequencing project: providing services to taxonomists for standard genome sequencing and annotation.</title>
        <authorList>
            <consortium name="The Broad Institute Genomics Platform"/>
            <consortium name="The Broad Institute Genome Sequencing Center for Infectious Disease"/>
            <person name="Wu L."/>
            <person name="Ma J."/>
        </authorList>
    </citation>
    <scope>NUCLEOTIDE SEQUENCE [LARGE SCALE GENOMIC DNA]</scope>
    <source>
        <strain evidence="4">JCM 12165</strain>
    </source>
</reference>
<dbReference type="RefSeq" id="WP_377908927.1">
    <property type="nucleotide sequence ID" value="NZ_JBHSGK010000005.1"/>
</dbReference>
<comment type="similarity">
    <text evidence="1">Belongs to the transposase IS21/IS408/IS1162 family.</text>
</comment>
<dbReference type="EMBL" id="JBHSGK010000005">
    <property type="protein sequence ID" value="MFC4736276.1"/>
    <property type="molecule type" value="Genomic_DNA"/>
</dbReference>
<sequence length="514" mass="59244">MIRCRRILELASEGVSQRTISASTGHARNTVSLVIRRAQERGVEGLDATMTDAWLSAFLFPEKQAVEKGYHPVDWEKVHRELQKKHVTLTLLHQEYAQLARNGQKIPYAYRTFAEKYGQYAKKYKTTMPIRRKPAEIMEVDWAGTTLAITDRVTGEQLPVYVFIATLPYSQYSYAEGFLDMTSPNWLKAHVHACAFFQGVTETVVPDNLKTGVTKPLRGEPVLQEAYREWADHYRTAIVPSRVRKPKDKASVEAAVGFISRQAIAALRAHPFFHLHDLNEHLQEKVEELNSALFQKRPGSRKGVFEEEEKPHLRPLPMTPYKRTDWRTAKVQANYHVQVDRMYYSVPYEYVREQIDVRLTPDLLEFYLNDVRIASHKRLIGDIGQYATLSDHMPDHHRLYVDHHPDLHRQWSETIGPHMTKLVTCILDQHPEKKALTMLSALRQEASKESIVVQEEVAALLEQISTRPTVTVFKTLLDRKRKQRNATPSRRSSTKVNEHGFVRGAAYFGKDRGK</sequence>
<accession>A0ABV9NVK2</accession>
<feature type="domain" description="Integrase catalytic" evidence="2">
    <location>
        <begin position="130"/>
        <end position="310"/>
    </location>
</feature>
<dbReference type="InterPro" id="IPR054353">
    <property type="entry name" value="IstA-like_C"/>
</dbReference>
<dbReference type="InterPro" id="IPR012337">
    <property type="entry name" value="RNaseH-like_sf"/>
</dbReference>
<comment type="caution">
    <text evidence="3">The sequence shown here is derived from an EMBL/GenBank/DDBJ whole genome shotgun (WGS) entry which is preliminary data.</text>
</comment>
<dbReference type="InterPro" id="IPR036397">
    <property type="entry name" value="RNaseH_sf"/>
</dbReference>
<dbReference type="PANTHER" id="PTHR35004">
    <property type="entry name" value="TRANSPOSASE RV3428C-RELATED"/>
    <property type="match status" value="1"/>
</dbReference>
<dbReference type="Pfam" id="PF22483">
    <property type="entry name" value="Mu-transpos_C_2"/>
    <property type="match status" value="1"/>
</dbReference>
<proteinExistence type="inferred from homology"/>
<keyword evidence="4" id="KW-1185">Reference proteome</keyword>
<protein>
    <submittedName>
        <fullName evidence="3">IS21 family transposase</fullName>
    </submittedName>
</protein>
<dbReference type="InterPro" id="IPR001584">
    <property type="entry name" value="Integrase_cat-core"/>
</dbReference>
<name>A0ABV9NVK2_9BACI</name>
<evidence type="ECO:0000313" key="3">
    <source>
        <dbReference type="EMBL" id="MFC4736276.1"/>
    </source>
</evidence>
<dbReference type="PANTHER" id="PTHR35004:SF8">
    <property type="entry name" value="TRANSPOSASE RV3428C-RELATED"/>
    <property type="match status" value="1"/>
</dbReference>
<organism evidence="3 4">
    <name type="scientific">Bacillus daqingensis</name>
    <dbReference type="NCBI Taxonomy" id="872396"/>
    <lineage>
        <taxon>Bacteria</taxon>
        <taxon>Bacillati</taxon>
        <taxon>Bacillota</taxon>
        <taxon>Bacilli</taxon>
        <taxon>Bacillales</taxon>
        <taxon>Bacillaceae</taxon>
        <taxon>Bacillus</taxon>
    </lineage>
</organism>
<dbReference type="NCBIfam" id="NF033546">
    <property type="entry name" value="transpos_IS21"/>
    <property type="match status" value="1"/>
</dbReference>
<dbReference type="SUPFAM" id="SSF53098">
    <property type="entry name" value="Ribonuclease H-like"/>
    <property type="match status" value="1"/>
</dbReference>
<evidence type="ECO:0000259" key="2">
    <source>
        <dbReference type="PROSITE" id="PS50994"/>
    </source>
</evidence>
<dbReference type="Gene3D" id="3.30.420.10">
    <property type="entry name" value="Ribonuclease H-like superfamily/Ribonuclease H"/>
    <property type="match status" value="1"/>
</dbReference>
<dbReference type="PROSITE" id="PS50994">
    <property type="entry name" value="INTEGRASE"/>
    <property type="match status" value="1"/>
</dbReference>
<evidence type="ECO:0000313" key="4">
    <source>
        <dbReference type="Proteomes" id="UP001595896"/>
    </source>
</evidence>